<evidence type="ECO:0000256" key="8">
    <source>
        <dbReference type="ARBA" id="ARBA00060643"/>
    </source>
</evidence>
<dbReference type="Gene3D" id="3.20.20.10">
    <property type="entry name" value="Alanine racemase"/>
    <property type="match status" value="1"/>
</dbReference>
<comment type="pathway">
    <text evidence="8 12 14">Amino-acid biosynthesis; L-lysine biosynthesis via DAP pathway; L-lysine from DL-2,6-diaminopimelate: step 1/1.</text>
</comment>
<dbReference type="SUPFAM" id="SSF50621">
    <property type="entry name" value="Alanine racemase C-terminal domain-like"/>
    <property type="match status" value="1"/>
</dbReference>
<evidence type="ECO:0000256" key="10">
    <source>
        <dbReference type="ARBA" id="ARBA00066427"/>
    </source>
</evidence>
<keyword evidence="2 12" id="KW-0028">Amino-acid biosynthesis</keyword>
<gene>
    <name evidence="12" type="primary">lysA</name>
    <name evidence="16" type="ORF">SAMN05660835_01641</name>
</gene>
<keyword evidence="3 12" id="KW-0210">Decarboxylase</keyword>
<evidence type="ECO:0000256" key="5">
    <source>
        <dbReference type="ARBA" id="ARBA00023154"/>
    </source>
</evidence>
<dbReference type="EC" id="4.1.1.20" evidence="10 12"/>
<feature type="binding site" evidence="12">
    <location>
        <position position="310"/>
    </location>
    <ligand>
        <name>substrate</name>
    </ligand>
</feature>
<reference evidence="17" key="1">
    <citation type="submission" date="2016-10" db="EMBL/GenBank/DDBJ databases">
        <authorList>
            <person name="Varghese N."/>
            <person name="Submissions S."/>
        </authorList>
    </citation>
    <scope>NUCLEOTIDE SEQUENCE [LARGE SCALE GENOMIC DNA]</scope>
    <source>
        <strain evidence="17">DSM 8415</strain>
    </source>
</reference>
<dbReference type="InterPro" id="IPR022657">
    <property type="entry name" value="De-COase2_CS"/>
</dbReference>
<evidence type="ECO:0000256" key="2">
    <source>
        <dbReference type="ARBA" id="ARBA00022605"/>
    </source>
</evidence>
<dbReference type="InterPro" id="IPR022644">
    <property type="entry name" value="De-COase2_N"/>
</dbReference>
<dbReference type="CDD" id="cd06828">
    <property type="entry name" value="PLPDE_III_DapDC"/>
    <property type="match status" value="1"/>
</dbReference>
<name>A0A1G6QUF4_9BACT</name>
<comment type="cofactor">
    <cofactor evidence="1 12 13 14">
        <name>pyridoxal 5'-phosphate</name>
        <dbReference type="ChEBI" id="CHEBI:597326"/>
    </cofactor>
</comment>
<dbReference type="AlphaFoldDB" id="A0A1G6QUF4"/>
<dbReference type="InterPro" id="IPR009006">
    <property type="entry name" value="Ala_racemase/Decarboxylase_C"/>
</dbReference>
<feature type="binding site" evidence="12">
    <location>
        <begin position="271"/>
        <end position="274"/>
    </location>
    <ligand>
        <name>pyridoxal 5'-phosphate</name>
        <dbReference type="ChEBI" id="CHEBI:597326"/>
    </ligand>
</feature>
<dbReference type="GO" id="GO:0008836">
    <property type="term" value="F:diaminopimelate decarboxylase activity"/>
    <property type="evidence" value="ECO:0007669"/>
    <property type="project" value="UniProtKB-UniRule"/>
</dbReference>
<feature type="binding site" evidence="12">
    <location>
        <position position="314"/>
    </location>
    <ligand>
        <name>substrate</name>
    </ligand>
</feature>
<dbReference type="HAMAP" id="MF_02120">
    <property type="entry name" value="LysA"/>
    <property type="match status" value="1"/>
</dbReference>
<dbReference type="InterPro" id="IPR000183">
    <property type="entry name" value="Orn/DAP/Arg_de-COase"/>
</dbReference>
<comment type="subunit">
    <text evidence="12">Homodimer.</text>
</comment>
<dbReference type="NCBIfam" id="TIGR01048">
    <property type="entry name" value="lysA"/>
    <property type="match status" value="1"/>
</dbReference>
<evidence type="ECO:0000256" key="4">
    <source>
        <dbReference type="ARBA" id="ARBA00022898"/>
    </source>
</evidence>
<dbReference type="GO" id="GO:0030170">
    <property type="term" value="F:pyridoxal phosphate binding"/>
    <property type="evidence" value="ECO:0007669"/>
    <property type="project" value="UniProtKB-UniRule"/>
</dbReference>
<feature type="binding site" evidence="12">
    <location>
        <position position="369"/>
    </location>
    <ligand>
        <name>pyridoxal 5'-phosphate</name>
        <dbReference type="ChEBI" id="CHEBI:597326"/>
    </ligand>
</feature>
<dbReference type="UniPathway" id="UPA00034">
    <property type="reaction ID" value="UER00027"/>
</dbReference>
<dbReference type="FunFam" id="3.20.20.10:FF:000003">
    <property type="entry name" value="Diaminopimelate decarboxylase"/>
    <property type="match status" value="1"/>
</dbReference>
<feature type="binding site" evidence="12">
    <location>
        <position position="369"/>
    </location>
    <ligand>
        <name>substrate</name>
    </ligand>
</feature>
<feature type="binding site" evidence="12">
    <location>
        <position position="236"/>
    </location>
    <ligand>
        <name>pyridoxal 5'-phosphate</name>
        <dbReference type="ChEBI" id="CHEBI:597326"/>
    </ligand>
</feature>
<comment type="function">
    <text evidence="12">Specifically catalyzes the decarboxylation of meso-diaminopimelate (meso-DAP) to L-lysine.</text>
</comment>
<evidence type="ECO:0000256" key="13">
    <source>
        <dbReference type="PIRSR" id="PIRSR600183-50"/>
    </source>
</evidence>
<dbReference type="RefSeq" id="WP_092129525.1">
    <property type="nucleotide sequence ID" value="NZ_FMYU01000013.1"/>
</dbReference>
<dbReference type="GO" id="GO:0009089">
    <property type="term" value="P:lysine biosynthetic process via diaminopimelate"/>
    <property type="evidence" value="ECO:0007669"/>
    <property type="project" value="UniProtKB-UniRule"/>
</dbReference>
<evidence type="ECO:0000256" key="9">
    <source>
        <dbReference type="ARBA" id="ARBA00060983"/>
    </source>
</evidence>
<evidence type="ECO:0000256" key="14">
    <source>
        <dbReference type="RuleBase" id="RU003738"/>
    </source>
</evidence>
<evidence type="ECO:0000256" key="12">
    <source>
        <dbReference type="HAMAP-Rule" id="MF_02120"/>
    </source>
</evidence>
<protein>
    <recommendedName>
        <fullName evidence="11 12">Diaminopimelate decarboxylase</fullName>
        <shortName evidence="12">DAP decarboxylase</shortName>
        <shortName evidence="12">DAPDC</shortName>
        <ecNumber evidence="10 12">4.1.1.20</ecNumber>
    </recommendedName>
</protein>
<dbReference type="PANTHER" id="PTHR43727:SF2">
    <property type="entry name" value="GROUP IV DECARBOXYLASE"/>
    <property type="match status" value="1"/>
</dbReference>
<keyword evidence="4 12" id="KW-0663">Pyridoxal phosphate</keyword>
<keyword evidence="5 12" id="KW-0457">Lysine biosynthesis</keyword>
<dbReference type="OrthoDB" id="9802241at2"/>
<keyword evidence="17" id="KW-1185">Reference proteome</keyword>
<sequence length="411" mass="46260">MFYYKNNELYVEDMKVADIALEFKTPLYIYSKSHFETQYKKLDEKITRRHLICFALKANSNLAVINTFAKLGAGADVVSAGEIFRAKKAGLDTTKIVFSGVGKTPDEIKYALENNILMFNIESFEELEEIEKVACLLNKTAPVSFRVNPNVDPKTHPYISTGLKKNKFGISHTQIVDAYKKASQMKHISIKGIQFHIGSQLTDVSPFFEAQIKVAHIMRELLSLGIKLDIIDIGGGLGVVYENEKEPDLDQYANFINEAFKDFPDSMIVLEPGRFLVANGGIFVTKVLYRKQNEGKNFIIVDGAMNDLIRPSLYDAYHKIEPVVKKNAKKITADIVGPICESGDFFARSREIDSLERNDLVSIFSSGAYGFTMASNYNSRCKPAEVLVDKDKVKLVRARETFEDLIRGETI</sequence>
<dbReference type="Proteomes" id="UP000199411">
    <property type="component" value="Unassembled WGS sequence"/>
</dbReference>
<proteinExistence type="inferred from homology"/>
<dbReference type="Gene3D" id="2.40.37.10">
    <property type="entry name" value="Lyase, Ornithine Decarboxylase, Chain A, domain 1"/>
    <property type="match status" value="1"/>
</dbReference>
<feature type="modified residue" description="N6-(pyridoxal phosphate)lysine" evidence="12 13">
    <location>
        <position position="57"/>
    </location>
</feature>
<evidence type="ECO:0000313" key="16">
    <source>
        <dbReference type="EMBL" id="SDC95297.1"/>
    </source>
</evidence>
<dbReference type="FunFam" id="2.40.37.10:FF:000003">
    <property type="entry name" value="Diaminopimelate decarboxylase"/>
    <property type="match status" value="1"/>
</dbReference>
<evidence type="ECO:0000256" key="3">
    <source>
        <dbReference type="ARBA" id="ARBA00022793"/>
    </source>
</evidence>
<feature type="domain" description="Orn/DAP/Arg decarboxylase 2 N-terminal" evidence="15">
    <location>
        <begin position="34"/>
        <end position="278"/>
    </location>
</feature>
<dbReference type="PRINTS" id="PR01179">
    <property type="entry name" value="ODADCRBXLASE"/>
</dbReference>
<evidence type="ECO:0000313" key="17">
    <source>
        <dbReference type="Proteomes" id="UP000199411"/>
    </source>
</evidence>
<dbReference type="PRINTS" id="PR01181">
    <property type="entry name" value="DAPDCRBXLASE"/>
</dbReference>
<evidence type="ECO:0000256" key="1">
    <source>
        <dbReference type="ARBA" id="ARBA00001933"/>
    </source>
</evidence>
<dbReference type="Pfam" id="PF02784">
    <property type="entry name" value="Orn_Arg_deC_N"/>
    <property type="match status" value="1"/>
</dbReference>
<dbReference type="PROSITE" id="PS00879">
    <property type="entry name" value="ODR_DC_2_2"/>
    <property type="match status" value="1"/>
</dbReference>
<feature type="binding site" evidence="12">
    <location>
        <position position="341"/>
    </location>
    <ligand>
        <name>substrate</name>
    </ligand>
</feature>
<feature type="active site" description="Proton donor" evidence="13">
    <location>
        <position position="340"/>
    </location>
</feature>
<evidence type="ECO:0000256" key="6">
    <source>
        <dbReference type="ARBA" id="ARBA00023239"/>
    </source>
</evidence>
<feature type="binding site" evidence="12">
    <location>
        <position position="274"/>
    </location>
    <ligand>
        <name>substrate</name>
    </ligand>
</feature>
<organism evidence="16 17">
    <name type="scientific">Desulfurella multipotens</name>
    <dbReference type="NCBI Taxonomy" id="79269"/>
    <lineage>
        <taxon>Bacteria</taxon>
        <taxon>Pseudomonadati</taxon>
        <taxon>Campylobacterota</taxon>
        <taxon>Desulfurellia</taxon>
        <taxon>Desulfurellales</taxon>
        <taxon>Desulfurellaceae</taxon>
        <taxon>Desulfurella</taxon>
    </lineage>
</organism>
<comment type="similarity">
    <text evidence="9 12">Belongs to the Orn/Lys/Arg decarboxylase class-II family. LysA subfamily.</text>
</comment>
<accession>A0A1G6QUF4</accession>
<evidence type="ECO:0000256" key="11">
    <source>
        <dbReference type="ARBA" id="ARBA00074972"/>
    </source>
</evidence>
<comment type="catalytic activity">
    <reaction evidence="7 12 14">
        <text>meso-2,6-diaminopimelate + H(+) = L-lysine + CO2</text>
        <dbReference type="Rhea" id="RHEA:15101"/>
        <dbReference type="ChEBI" id="CHEBI:15378"/>
        <dbReference type="ChEBI" id="CHEBI:16526"/>
        <dbReference type="ChEBI" id="CHEBI:32551"/>
        <dbReference type="ChEBI" id="CHEBI:57791"/>
        <dbReference type="EC" id="4.1.1.20"/>
    </reaction>
</comment>
<dbReference type="InterPro" id="IPR029066">
    <property type="entry name" value="PLP-binding_barrel"/>
</dbReference>
<evidence type="ECO:0000259" key="15">
    <source>
        <dbReference type="Pfam" id="PF02784"/>
    </source>
</evidence>
<evidence type="ECO:0000256" key="7">
    <source>
        <dbReference type="ARBA" id="ARBA00050464"/>
    </source>
</evidence>
<keyword evidence="6 12" id="KW-0456">Lyase</keyword>
<dbReference type="EMBL" id="FMYU01000013">
    <property type="protein sequence ID" value="SDC95297.1"/>
    <property type="molecule type" value="Genomic_DNA"/>
</dbReference>
<dbReference type="InterPro" id="IPR002986">
    <property type="entry name" value="DAP_deCOOHase_LysA"/>
</dbReference>
<dbReference type="PANTHER" id="PTHR43727">
    <property type="entry name" value="DIAMINOPIMELATE DECARBOXYLASE"/>
    <property type="match status" value="1"/>
</dbReference>
<dbReference type="SUPFAM" id="SSF51419">
    <property type="entry name" value="PLP-binding barrel"/>
    <property type="match status" value="1"/>
</dbReference>